<feature type="region of interest" description="Disordered" evidence="1">
    <location>
        <begin position="216"/>
        <end position="321"/>
    </location>
</feature>
<evidence type="ECO:0000313" key="2">
    <source>
        <dbReference type="EMBL" id="KZV81830.1"/>
    </source>
</evidence>
<name>A0A165C502_EXIGL</name>
<evidence type="ECO:0000313" key="3">
    <source>
        <dbReference type="Proteomes" id="UP000077266"/>
    </source>
</evidence>
<dbReference type="AlphaFoldDB" id="A0A165C502"/>
<feature type="region of interest" description="Disordered" evidence="1">
    <location>
        <begin position="1"/>
        <end position="20"/>
    </location>
</feature>
<protein>
    <submittedName>
        <fullName evidence="2">Uncharacterized protein</fullName>
    </submittedName>
</protein>
<gene>
    <name evidence="2" type="ORF">EXIGLDRAFT_779276</name>
</gene>
<proteinExistence type="predicted"/>
<evidence type="ECO:0000256" key="1">
    <source>
        <dbReference type="SAM" id="MobiDB-lite"/>
    </source>
</evidence>
<feature type="region of interest" description="Disordered" evidence="1">
    <location>
        <begin position="430"/>
        <end position="453"/>
    </location>
</feature>
<dbReference type="EMBL" id="KV426364">
    <property type="protein sequence ID" value="KZV81830.1"/>
    <property type="molecule type" value="Genomic_DNA"/>
</dbReference>
<reference evidence="2 3" key="1">
    <citation type="journal article" date="2016" name="Mol. Biol. Evol.">
        <title>Comparative Genomics of Early-Diverging Mushroom-Forming Fungi Provides Insights into the Origins of Lignocellulose Decay Capabilities.</title>
        <authorList>
            <person name="Nagy L.G."/>
            <person name="Riley R."/>
            <person name="Tritt A."/>
            <person name="Adam C."/>
            <person name="Daum C."/>
            <person name="Floudas D."/>
            <person name="Sun H."/>
            <person name="Yadav J.S."/>
            <person name="Pangilinan J."/>
            <person name="Larsson K.H."/>
            <person name="Matsuura K."/>
            <person name="Barry K."/>
            <person name="Labutti K."/>
            <person name="Kuo R."/>
            <person name="Ohm R.A."/>
            <person name="Bhattacharya S.S."/>
            <person name="Shirouzu T."/>
            <person name="Yoshinaga Y."/>
            <person name="Martin F.M."/>
            <person name="Grigoriev I.V."/>
            <person name="Hibbett D.S."/>
        </authorList>
    </citation>
    <scope>NUCLEOTIDE SEQUENCE [LARGE SCALE GENOMIC DNA]</scope>
    <source>
        <strain evidence="2 3">HHB12029</strain>
    </source>
</reference>
<organism evidence="2 3">
    <name type="scientific">Exidia glandulosa HHB12029</name>
    <dbReference type="NCBI Taxonomy" id="1314781"/>
    <lineage>
        <taxon>Eukaryota</taxon>
        <taxon>Fungi</taxon>
        <taxon>Dikarya</taxon>
        <taxon>Basidiomycota</taxon>
        <taxon>Agaricomycotina</taxon>
        <taxon>Agaricomycetes</taxon>
        <taxon>Auriculariales</taxon>
        <taxon>Exidiaceae</taxon>
        <taxon>Exidia</taxon>
    </lineage>
</organism>
<keyword evidence="3" id="KW-1185">Reference proteome</keyword>
<dbReference type="Proteomes" id="UP000077266">
    <property type="component" value="Unassembled WGS sequence"/>
</dbReference>
<feature type="compositionally biased region" description="Pro residues" evidence="1">
    <location>
        <begin position="292"/>
        <end position="316"/>
    </location>
</feature>
<feature type="compositionally biased region" description="Low complexity" evidence="1">
    <location>
        <begin position="441"/>
        <end position="453"/>
    </location>
</feature>
<feature type="compositionally biased region" description="Pro residues" evidence="1">
    <location>
        <begin position="276"/>
        <end position="285"/>
    </location>
</feature>
<accession>A0A165C502</accession>
<sequence>MSTQSEGRHHAASRLISHEPGSATLAQRQLVLERVQVQRIRREIDLKRAYQPRLDLYVPRQVRLDGSWRQDHLVEDAWNETKALRQLDDDPPMLDDFERMERDAETNADDDAAWLRQNDERREELERDRLQALAEGRAWSPPSPPAWLLSQSTHLLASQRQFLFAPGPNSWEVAATAEELPPPEPEGSGWPDPETMASWNNDAMFTTQDWGPVALTWPNGPSWWREGATTPASSAPAASSSAPVASSGWGWTTPPGWGAPATSGWGPVVGSGWGPVTPPSTPPSAPAVALPVPAPPAPAPAPPPAAAPAAPAPPAPAAAAEPVKPYLPPAISRAAVNRPITPVHEPGPLYSFPLADGTGFTTPAPVLWRTRRYRDEYEFEMVRRAKGDYRVVQSRCRRPGCQLHYPCNLCNEHPAAFFFLLGEEWSGGPHISHRDPHARRTTPTAGASTTPSPRALLAAKATLTRRGSDVFCGQVQEECGFCLRSP</sequence>
<feature type="compositionally biased region" description="Low complexity" evidence="1">
    <location>
        <begin position="228"/>
        <end position="266"/>
    </location>
</feature>
<dbReference type="InParanoid" id="A0A165C502"/>